<dbReference type="Proteomes" id="UP000244722">
    <property type="component" value="Unassembled WGS sequence"/>
</dbReference>
<name>A0A2T7A210_TUBBO</name>
<organism evidence="1 2">
    <name type="scientific">Tuber borchii</name>
    <name type="common">White truffle</name>
    <dbReference type="NCBI Taxonomy" id="42251"/>
    <lineage>
        <taxon>Eukaryota</taxon>
        <taxon>Fungi</taxon>
        <taxon>Dikarya</taxon>
        <taxon>Ascomycota</taxon>
        <taxon>Pezizomycotina</taxon>
        <taxon>Pezizomycetes</taxon>
        <taxon>Pezizales</taxon>
        <taxon>Tuberaceae</taxon>
        <taxon>Tuber</taxon>
    </lineage>
</organism>
<keyword evidence="2" id="KW-1185">Reference proteome</keyword>
<dbReference type="EMBL" id="NESQ01000040">
    <property type="protein sequence ID" value="PUU81761.1"/>
    <property type="molecule type" value="Genomic_DNA"/>
</dbReference>
<evidence type="ECO:0000313" key="2">
    <source>
        <dbReference type="Proteomes" id="UP000244722"/>
    </source>
</evidence>
<dbReference type="InterPro" id="IPR027796">
    <property type="entry name" value="OTT_1508_deam-like"/>
</dbReference>
<protein>
    <submittedName>
        <fullName evidence="1">Uncharacterized protein</fullName>
    </submittedName>
</protein>
<sequence length="201" mass="22129">MAFQQGEILKQIVPPPPDTQFSGDFLAILNQYTQDNGTTEVTEKYLSKEYHGKRELPSASKVGLKASVHCECSLALASAKSHLSSPVPTILVIGISKYTCSLCHQFLATCHDSYPHITIHVPACSSKLRSGWTLPPGAPSKVVNAMRRQLQDVVKQVLTESVRTLTADSDACADDSSSDEFRVDYSDEDFHDYFNDDSDND</sequence>
<proteinExistence type="predicted"/>
<evidence type="ECO:0000313" key="1">
    <source>
        <dbReference type="EMBL" id="PUU81761.1"/>
    </source>
</evidence>
<reference evidence="1 2" key="1">
    <citation type="submission" date="2017-04" db="EMBL/GenBank/DDBJ databases">
        <title>Draft genome sequence of Tuber borchii Vittad., a whitish edible truffle.</title>
        <authorList>
            <consortium name="DOE Joint Genome Institute"/>
            <person name="Murat C."/>
            <person name="Kuo A."/>
            <person name="Barry K.W."/>
            <person name="Clum A."/>
            <person name="Dockter R.B."/>
            <person name="Fauchery L."/>
            <person name="Iotti M."/>
            <person name="Kohler A."/>
            <person name="Labutti K."/>
            <person name="Lindquist E.A."/>
            <person name="Lipzen A."/>
            <person name="Ohm R.A."/>
            <person name="Wang M."/>
            <person name="Grigoriev I.V."/>
            <person name="Zambonelli A."/>
            <person name="Martin F.M."/>
        </authorList>
    </citation>
    <scope>NUCLEOTIDE SEQUENCE [LARGE SCALE GENOMIC DNA]</scope>
    <source>
        <strain evidence="1 2">Tbo3840</strain>
    </source>
</reference>
<accession>A0A2T7A210</accession>
<dbReference type="AlphaFoldDB" id="A0A2T7A210"/>
<gene>
    <name evidence="1" type="ORF">B9Z19DRAFT_1062392</name>
</gene>
<comment type="caution">
    <text evidence="1">The sequence shown here is derived from an EMBL/GenBank/DDBJ whole genome shotgun (WGS) entry which is preliminary data.</text>
</comment>
<dbReference type="Pfam" id="PF14441">
    <property type="entry name" value="OTT_1508_deam"/>
    <property type="match status" value="1"/>
</dbReference>